<feature type="domain" description="N-acetyltransferase" evidence="1">
    <location>
        <begin position="1"/>
        <end position="95"/>
    </location>
</feature>
<dbReference type="PANTHER" id="PTHR31435">
    <property type="entry name" value="PROTEIN NATD1"/>
    <property type="match status" value="1"/>
</dbReference>
<dbReference type="InterPro" id="IPR000182">
    <property type="entry name" value="GNAT_dom"/>
</dbReference>
<dbReference type="PANTHER" id="PTHR31435:SF10">
    <property type="entry name" value="BSR4717 PROTEIN"/>
    <property type="match status" value="1"/>
</dbReference>
<sequence length="95" mass="10657">MATISKGENKFYVGEDIRNPQAEITFVESGENRLVIDHTYVATDLRGQGIAQQLLDHVVTYAREKGKTVVPLCPFAKGQIQKQAKYNDVLNVQHI</sequence>
<dbReference type="Gene3D" id="3.40.630.30">
    <property type="match status" value="1"/>
</dbReference>
<dbReference type="EMBL" id="BSKO01000001">
    <property type="protein sequence ID" value="GLO65311.1"/>
    <property type="molecule type" value="Genomic_DNA"/>
</dbReference>
<proteinExistence type="predicted"/>
<evidence type="ECO:0000259" key="2">
    <source>
        <dbReference type="PROSITE" id="PS51729"/>
    </source>
</evidence>
<evidence type="ECO:0000259" key="1">
    <source>
        <dbReference type="PROSITE" id="PS51186"/>
    </source>
</evidence>
<dbReference type="InterPro" id="IPR031165">
    <property type="entry name" value="GNAT_YJDJ"/>
</dbReference>
<organism evidence="3 4">
    <name type="scientific">Oceanobacillus kimchii</name>
    <dbReference type="NCBI Taxonomy" id="746691"/>
    <lineage>
        <taxon>Bacteria</taxon>
        <taxon>Bacillati</taxon>
        <taxon>Bacillota</taxon>
        <taxon>Bacilli</taxon>
        <taxon>Bacillales</taxon>
        <taxon>Bacillaceae</taxon>
        <taxon>Oceanobacillus</taxon>
    </lineage>
</organism>
<protein>
    <submittedName>
        <fullName evidence="3">N-acetyltransferase</fullName>
    </submittedName>
</protein>
<dbReference type="PROSITE" id="PS51729">
    <property type="entry name" value="GNAT_YJDJ"/>
    <property type="match status" value="1"/>
</dbReference>
<feature type="domain" description="N-acetyltransferase" evidence="2">
    <location>
        <begin position="3"/>
        <end position="91"/>
    </location>
</feature>
<dbReference type="InterPro" id="IPR045057">
    <property type="entry name" value="Gcn5-rel_NAT"/>
</dbReference>
<dbReference type="Proteomes" id="UP001275436">
    <property type="component" value="Unassembled WGS sequence"/>
</dbReference>
<dbReference type="SUPFAM" id="SSF55729">
    <property type="entry name" value="Acyl-CoA N-acyltransferases (Nat)"/>
    <property type="match status" value="1"/>
</dbReference>
<name>A0ABQ5TGE8_9BACI</name>
<reference evidence="3 4" key="1">
    <citation type="submission" date="2023-02" db="EMBL/GenBank/DDBJ databases">
        <title>Oceanobacillus kimchii IFOP_LL358 isolated form Alexandrium catenella lab strain.</title>
        <authorList>
            <person name="Gajardo G."/>
            <person name="Ueki S."/>
            <person name="Maruyama F."/>
        </authorList>
    </citation>
    <scope>NUCLEOTIDE SEQUENCE [LARGE SCALE GENOMIC DNA]</scope>
    <source>
        <strain evidence="3 4">IFOP_LL358</strain>
    </source>
</reference>
<evidence type="ECO:0000313" key="3">
    <source>
        <dbReference type="EMBL" id="GLO65311.1"/>
    </source>
</evidence>
<dbReference type="InterPro" id="IPR016181">
    <property type="entry name" value="Acyl_CoA_acyltransferase"/>
</dbReference>
<dbReference type="Pfam" id="PF14542">
    <property type="entry name" value="Acetyltransf_CG"/>
    <property type="match status" value="1"/>
</dbReference>
<dbReference type="PROSITE" id="PS51186">
    <property type="entry name" value="GNAT"/>
    <property type="match status" value="1"/>
</dbReference>
<accession>A0ABQ5TGE8</accession>
<gene>
    <name evidence="3" type="ORF">MACH08_10950</name>
</gene>
<evidence type="ECO:0000313" key="4">
    <source>
        <dbReference type="Proteomes" id="UP001275436"/>
    </source>
</evidence>
<dbReference type="CDD" id="cd04301">
    <property type="entry name" value="NAT_SF"/>
    <property type="match status" value="1"/>
</dbReference>
<keyword evidence="4" id="KW-1185">Reference proteome</keyword>
<comment type="caution">
    <text evidence="3">The sequence shown here is derived from an EMBL/GenBank/DDBJ whole genome shotgun (WGS) entry which is preliminary data.</text>
</comment>
<dbReference type="RefSeq" id="WP_011065253.1">
    <property type="nucleotide sequence ID" value="NZ_BSKO01000001.1"/>
</dbReference>